<dbReference type="SUPFAM" id="SSF51735">
    <property type="entry name" value="NAD(P)-binding Rossmann-fold domains"/>
    <property type="match status" value="1"/>
</dbReference>
<dbReference type="Gene3D" id="3.40.50.720">
    <property type="entry name" value="NAD(P)-binding Rossmann-like Domain"/>
    <property type="match status" value="1"/>
</dbReference>
<dbReference type="GO" id="GO:0005739">
    <property type="term" value="C:mitochondrion"/>
    <property type="evidence" value="ECO:0007669"/>
    <property type="project" value="TreeGrafter"/>
</dbReference>
<dbReference type="PANTHER" id="PTHR12126:SF16">
    <property type="entry name" value="MIOREX COMPLEX COMPONENT 2"/>
    <property type="match status" value="1"/>
</dbReference>
<protein>
    <recommendedName>
        <fullName evidence="4">NAD(P)-binding domain-containing protein</fullName>
    </recommendedName>
</protein>
<evidence type="ECO:0000256" key="1">
    <source>
        <dbReference type="SAM" id="MobiDB-lite"/>
    </source>
</evidence>
<dbReference type="GO" id="GO:0044877">
    <property type="term" value="F:protein-containing complex binding"/>
    <property type="evidence" value="ECO:0007669"/>
    <property type="project" value="TreeGrafter"/>
</dbReference>
<organism evidence="2 3">
    <name type="scientific">Lunasporangiospora selenospora</name>
    <dbReference type="NCBI Taxonomy" id="979761"/>
    <lineage>
        <taxon>Eukaryota</taxon>
        <taxon>Fungi</taxon>
        <taxon>Fungi incertae sedis</taxon>
        <taxon>Mucoromycota</taxon>
        <taxon>Mortierellomycotina</taxon>
        <taxon>Mortierellomycetes</taxon>
        <taxon>Mortierellales</taxon>
        <taxon>Mortierellaceae</taxon>
        <taxon>Lunasporangiospora</taxon>
    </lineage>
</organism>
<dbReference type="EMBL" id="JAABOA010000150">
    <property type="protein sequence ID" value="KAF9585608.1"/>
    <property type="molecule type" value="Genomic_DNA"/>
</dbReference>
<feature type="non-terminal residue" evidence="2">
    <location>
        <position position="1"/>
    </location>
</feature>
<dbReference type="OrthoDB" id="276721at2759"/>
<sequence>RRGKPTLTETNQKDFVAPQGWTHKVQWASGDSLEPDTYRDLIKDTDAVVHTVGILLEDDYKEIVHSRTFNELTTSLQTAIRGRNPLDTSADKSSKSRNTYERFNRDAAIMVSDEAGKAGVESFVFLSAAFAPPAIPNRYVTTKREAEAHLLSHPSGQLRSIVLRPGFMSTPERPLTLPLAGLLQVSSAILGKSIRGTIPLAQAASTPPVSMETVARSVMNAIENPSVRGIIDYEGIEELANNPKAAHVGANKNTAPADTKEQEK</sequence>
<name>A0A9P6KHZ6_9FUNG</name>
<gene>
    <name evidence="2" type="ORF">BGW38_001570</name>
</gene>
<proteinExistence type="predicted"/>
<reference evidence="2" key="1">
    <citation type="journal article" date="2020" name="Fungal Divers.">
        <title>Resolving the Mortierellaceae phylogeny through synthesis of multi-gene phylogenetics and phylogenomics.</title>
        <authorList>
            <person name="Vandepol N."/>
            <person name="Liber J."/>
            <person name="Desiro A."/>
            <person name="Na H."/>
            <person name="Kennedy M."/>
            <person name="Barry K."/>
            <person name="Grigoriev I.V."/>
            <person name="Miller A.N."/>
            <person name="O'Donnell K."/>
            <person name="Stajich J.E."/>
            <person name="Bonito G."/>
        </authorList>
    </citation>
    <scope>NUCLEOTIDE SEQUENCE</scope>
    <source>
        <strain evidence="2">KOD1015</strain>
    </source>
</reference>
<accession>A0A9P6KHZ6</accession>
<evidence type="ECO:0000313" key="3">
    <source>
        <dbReference type="Proteomes" id="UP000780801"/>
    </source>
</evidence>
<evidence type="ECO:0000313" key="2">
    <source>
        <dbReference type="EMBL" id="KAF9585608.1"/>
    </source>
</evidence>
<evidence type="ECO:0008006" key="4">
    <source>
        <dbReference type="Google" id="ProtNLM"/>
    </source>
</evidence>
<dbReference type="InterPro" id="IPR036291">
    <property type="entry name" value="NAD(P)-bd_dom_sf"/>
</dbReference>
<dbReference type="PANTHER" id="PTHR12126">
    <property type="entry name" value="NADH-UBIQUINONE OXIDOREDUCTASE 39 KDA SUBUNIT-RELATED"/>
    <property type="match status" value="1"/>
</dbReference>
<dbReference type="AlphaFoldDB" id="A0A9P6KHZ6"/>
<comment type="caution">
    <text evidence="2">The sequence shown here is derived from an EMBL/GenBank/DDBJ whole genome shotgun (WGS) entry which is preliminary data.</text>
</comment>
<dbReference type="InterPro" id="IPR051207">
    <property type="entry name" value="ComplexI_NDUFA9_subunit"/>
</dbReference>
<dbReference type="Proteomes" id="UP000780801">
    <property type="component" value="Unassembled WGS sequence"/>
</dbReference>
<feature type="region of interest" description="Disordered" evidence="1">
    <location>
        <begin position="243"/>
        <end position="264"/>
    </location>
</feature>
<keyword evidence="3" id="KW-1185">Reference proteome</keyword>